<evidence type="ECO:0000259" key="5">
    <source>
        <dbReference type="PROSITE" id="PS01124"/>
    </source>
</evidence>
<dbReference type="Proteomes" id="UP000547209">
    <property type="component" value="Unassembled WGS sequence"/>
</dbReference>
<reference evidence="6 7" key="1">
    <citation type="submission" date="2020-08" db="EMBL/GenBank/DDBJ databases">
        <title>Cohnella phylogeny.</title>
        <authorList>
            <person name="Dunlap C."/>
        </authorList>
    </citation>
    <scope>NUCLEOTIDE SEQUENCE [LARGE SCALE GENOMIC DNA]</scope>
    <source>
        <strain evidence="6 7">DSM 28246</strain>
    </source>
</reference>
<dbReference type="PANTHER" id="PTHR43280:SF2">
    <property type="entry name" value="HTH-TYPE TRANSCRIPTIONAL REGULATOR EXSA"/>
    <property type="match status" value="1"/>
</dbReference>
<dbReference type="PANTHER" id="PTHR43280">
    <property type="entry name" value="ARAC-FAMILY TRANSCRIPTIONAL REGULATOR"/>
    <property type="match status" value="1"/>
</dbReference>
<name>A0A7X0RR75_9BACL</name>
<feature type="transmembrane region" description="Helical" evidence="4">
    <location>
        <begin position="14"/>
        <end position="34"/>
    </location>
</feature>
<accession>A0A7X0RR75</accession>
<evidence type="ECO:0000313" key="6">
    <source>
        <dbReference type="EMBL" id="MBB6670759.1"/>
    </source>
</evidence>
<keyword evidence="2" id="KW-0238">DNA-binding</keyword>
<organism evidence="6 7">
    <name type="scientific">Cohnella nanjingensis</name>
    <dbReference type="NCBI Taxonomy" id="1387779"/>
    <lineage>
        <taxon>Bacteria</taxon>
        <taxon>Bacillati</taxon>
        <taxon>Bacillota</taxon>
        <taxon>Bacilli</taxon>
        <taxon>Bacillales</taxon>
        <taxon>Paenibacillaceae</taxon>
        <taxon>Cohnella</taxon>
    </lineage>
</organism>
<keyword evidence="1" id="KW-0805">Transcription regulation</keyword>
<evidence type="ECO:0000256" key="2">
    <source>
        <dbReference type="ARBA" id="ARBA00023125"/>
    </source>
</evidence>
<proteinExistence type="predicted"/>
<dbReference type="RefSeq" id="WP_185142242.1">
    <property type="nucleotide sequence ID" value="NZ_JACJVP010000011.1"/>
</dbReference>
<sequence>MGKLFASGKYRSQIFLSISVAIMLTIVAFSAVVYSNARAILQKKEYESDSQFLYQVKYNITQMDSGIKNLSAYLFQNNDIRSIMYRKEDFNDMAELTVQINRLAGSVLSSNPYVDSICIYNRYRDLTLYIGRPLFFEDPSLKRMIESAPSIPRLTVIPRKIENIDKRFENVFTYFMYDTDRTNAMDGALIVNVKSEWFLDQIQTINMVDKKKGDRVFILDEEQRFINDENSPESLRNAIRDGFLRNKDQPEGFYESEVGGKNDLVTYVRVEGLGVTLLKLQPGAEVYKYLNSLKTTMIGVTLAFLLLTLFIALTLSGTIYRPVSNLIKRVAPVNSRKADVSAFRDEFVYLGEVYKQSAEQLDLLDKEKNRYRHFMKVYLLKKLFQESHAMDESAIAELGKEKHLKWVLEQDLIVCVLKIDDAREFGQTYSVKQQELIKFAVLNISTEMLSASYMAAGCEMSEDHVALAIGLRPDKLRDGEAMSRLLSRIQAYILQYYKISVTASVSRETNDFKEISKIYGEALNDSIYRFVLGRMSVISPNRIRTNTENEASGYPADLEERLLKQLKSGRPEAFGETLRRIFAEVSKLEYDNIMISLIRLADALKKAVDALMKSKLRPVHFHFPAISRKLLELETIDEFHSLLVDAVSPVMETDGDEELERRNAAIIDAVRGIVMNEYADPALCQDGIASALNISSRRLSRIFKDGAQTSIPEYIHAVRLDKALDWLESSNLSVYEIVAKVGIENESYFYSLFKKRFGTTPKEYTLQKKLKSV</sequence>
<evidence type="ECO:0000256" key="1">
    <source>
        <dbReference type="ARBA" id="ARBA00023015"/>
    </source>
</evidence>
<dbReference type="PROSITE" id="PS01124">
    <property type="entry name" value="HTH_ARAC_FAMILY_2"/>
    <property type="match status" value="1"/>
</dbReference>
<keyword evidence="4" id="KW-0472">Membrane</keyword>
<evidence type="ECO:0000313" key="7">
    <source>
        <dbReference type="Proteomes" id="UP000547209"/>
    </source>
</evidence>
<dbReference type="SUPFAM" id="SSF46689">
    <property type="entry name" value="Homeodomain-like"/>
    <property type="match status" value="1"/>
</dbReference>
<gene>
    <name evidence="6" type="ORF">H7C19_08660</name>
</gene>
<keyword evidence="7" id="KW-1185">Reference proteome</keyword>
<keyword evidence="4" id="KW-1133">Transmembrane helix</keyword>
<dbReference type="Pfam" id="PF12833">
    <property type="entry name" value="HTH_18"/>
    <property type="match status" value="1"/>
</dbReference>
<dbReference type="EMBL" id="JACJVP010000011">
    <property type="protein sequence ID" value="MBB6670759.1"/>
    <property type="molecule type" value="Genomic_DNA"/>
</dbReference>
<dbReference type="InterPro" id="IPR009057">
    <property type="entry name" value="Homeodomain-like_sf"/>
</dbReference>
<evidence type="ECO:0000256" key="3">
    <source>
        <dbReference type="ARBA" id="ARBA00023163"/>
    </source>
</evidence>
<feature type="domain" description="HTH araC/xylS-type" evidence="5">
    <location>
        <begin position="668"/>
        <end position="767"/>
    </location>
</feature>
<dbReference type="GO" id="GO:0043565">
    <property type="term" value="F:sequence-specific DNA binding"/>
    <property type="evidence" value="ECO:0007669"/>
    <property type="project" value="InterPro"/>
</dbReference>
<dbReference type="Gene3D" id="1.10.10.60">
    <property type="entry name" value="Homeodomain-like"/>
    <property type="match status" value="1"/>
</dbReference>
<dbReference type="Gene3D" id="3.30.450.20">
    <property type="entry name" value="PAS domain"/>
    <property type="match status" value="1"/>
</dbReference>
<dbReference type="SMART" id="SM00342">
    <property type="entry name" value="HTH_ARAC"/>
    <property type="match status" value="1"/>
</dbReference>
<keyword evidence="3" id="KW-0804">Transcription</keyword>
<feature type="transmembrane region" description="Helical" evidence="4">
    <location>
        <begin position="297"/>
        <end position="320"/>
    </location>
</feature>
<comment type="caution">
    <text evidence="6">The sequence shown here is derived from an EMBL/GenBank/DDBJ whole genome shotgun (WGS) entry which is preliminary data.</text>
</comment>
<dbReference type="AlphaFoldDB" id="A0A7X0RR75"/>
<dbReference type="GO" id="GO:0003700">
    <property type="term" value="F:DNA-binding transcription factor activity"/>
    <property type="evidence" value="ECO:0007669"/>
    <property type="project" value="InterPro"/>
</dbReference>
<protein>
    <submittedName>
        <fullName evidence="6">AraC family transcriptional regulator</fullName>
    </submittedName>
</protein>
<dbReference type="InterPro" id="IPR018060">
    <property type="entry name" value="HTH_AraC"/>
</dbReference>
<evidence type="ECO:0000256" key="4">
    <source>
        <dbReference type="SAM" id="Phobius"/>
    </source>
</evidence>
<keyword evidence="4" id="KW-0812">Transmembrane</keyword>